<evidence type="ECO:0000313" key="5">
    <source>
        <dbReference type="Proteomes" id="UP001499967"/>
    </source>
</evidence>
<keyword evidence="5" id="KW-1185">Reference proteome</keyword>
<accession>A0ABP4B3Y2</accession>
<dbReference type="Gene3D" id="3.50.50.60">
    <property type="entry name" value="FAD/NAD(P)-binding domain"/>
    <property type="match status" value="2"/>
</dbReference>
<dbReference type="Proteomes" id="UP001499967">
    <property type="component" value="Unassembled WGS sequence"/>
</dbReference>
<dbReference type="InterPro" id="IPR002938">
    <property type="entry name" value="FAD-bd"/>
</dbReference>
<dbReference type="NCBIfam" id="NF004834">
    <property type="entry name" value="PRK06185.1-3"/>
    <property type="match status" value="1"/>
</dbReference>
<dbReference type="PANTHER" id="PTHR43476">
    <property type="entry name" value="3-(3-HYDROXY-PHENYL)PROPIONATE/3-HYDROXYCINNAMIC ACID HYDROXYLASE"/>
    <property type="match status" value="1"/>
</dbReference>
<dbReference type="InterPro" id="IPR050631">
    <property type="entry name" value="PheA/TfdB_FAD_monoxygenase"/>
</dbReference>
<dbReference type="NCBIfam" id="NF004833">
    <property type="entry name" value="PRK06185.1-1"/>
    <property type="match status" value="1"/>
</dbReference>
<feature type="region of interest" description="Disordered" evidence="2">
    <location>
        <begin position="365"/>
        <end position="386"/>
    </location>
</feature>
<gene>
    <name evidence="4" type="ORF">GCM10009559_43990</name>
</gene>
<dbReference type="PRINTS" id="PR00420">
    <property type="entry name" value="RNGMNOXGNASE"/>
</dbReference>
<dbReference type="InterPro" id="IPR036188">
    <property type="entry name" value="FAD/NAD-bd_sf"/>
</dbReference>
<evidence type="ECO:0000256" key="1">
    <source>
        <dbReference type="ARBA" id="ARBA00023002"/>
    </source>
</evidence>
<dbReference type="Pfam" id="PF01494">
    <property type="entry name" value="FAD_binding_3"/>
    <property type="match status" value="1"/>
</dbReference>
<protein>
    <submittedName>
        <fullName evidence="4">FAD-dependent oxidoreductase</fullName>
    </submittedName>
</protein>
<reference evidence="5" key="1">
    <citation type="journal article" date="2019" name="Int. J. Syst. Evol. Microbiol.">
        <title>The Global Catalogue of Microorganisms (GCM) 10K type strain sequencing project: providing services to taxonomists for standard genome sequencing and annotation.</title>
        <authorList>
            <consortium name="The Broad Institute Genomics Platform"/>
            <consortium name="The Broad Institute Genome Sequencing Center for Infectious Disease"/>
            <person name="Wu L."/>
            <person name="Ma J."/>
        </authorList>
    </citation>
    <scope>NUCLEOTIDE SEQUENCE [LARGE SCALE GENOMIC DNA]</scope>
    <source>
        <strain evidence="5">JCM 11117</strain>
    </source>
</reference>
<name>A0ABP4B3Y2_9PSEU</name>
<dbReference type="SUPFAM" id="SSF51905">
    <property type="entry name" value="FAD/NAD(P)-binding domain"/>
    <property type="match status" value="1"/>
</dbReference>
<evidence type="ECO:0000313" key="4">
    <source>
        <dbReference type="EMBL" id="GAA0945758.1"/>
    </source>
</evidence>
<keyword evidence="1" id="KW-0560">Oxidoreductase</keyword>
<dbReference type="RefSeq" id="WP_343943377.1">
    <property type="nucleotide sequence ID" value="NZ_BAAAHP010000123.1"/>
</dbReference>
<comment type="caution">
    <text evidence="4">The sequence shown here is derived from an EMBL/GenBank/DDBJ whole genome shotgun (WGS) entry which is preliminary data.</text>
</comment>
<dbReference type="EMBL" id="BAAAHP010000123">
    <property type="protein sequence ID" value="GAA0945758.1"/>
    <property type="molecule type" value="Genomic_DNA"/>
</dbReference>
<feature type="domain" description="FAD-binding" evidence="3">
    <location>
        <begin position="7"/>
        <end position="326"/>
    </location>
</feature>
<sequence>MPSIERTTCLVVGGGPAGMVLGLLMARAGVETTVLEKHADFLRDFRGDTVHSSTLTLLDELGLGERFAALPQRLIDRAQVQLDAGLVQVADLTRLPGAHPHIAMVPQWDFLDLVADAAQEEPTFTLRRNAEAVGLLYDGGRVSGVRYRDRKDGSEHEVRASLTVACDGRGSAVRAAAGLVPRSFGVPIDVWWFRLPRRESDPVGGVGRISTGQFAVMIDRGDYWQCAFLIGKGSDAAMRAAGLERFRERIAALLPWMADRLDALESLDEVKLLDVKLERLRTWHRDGLLLIGDAAHAMSPVGGVGINLAVADAVSAARLLAPALRSGGIVPRSLLRKVQRRRWWPTALIQFGQRLAHRAVLGERAATVSSPPEPPPTTGVAGLTGGGVPPAPLSALPFPLRLVQRVPALQGVPARLIAIGPLPEHAPDWARRGSQEVVGPDHGAPHVGDR</sequence>
<evidence type="ECO:0000259" key="3">
    <source>
        <dbReference type="Pfam" id="PF01494"/>
    </source>
</evidence>
<proteinExistence type="predicted"/>
<evidence type="ECO:0000256" key="2">
    <source>
        <dbReference type="SAM" id="MobiDB-lite"/>
    </source>
</evidence>
<dbReference type="PANTHER" id="PTHR43476:SF5">
    <property type="entry name" value="FAD-DEPENDENT MONOOXYGENASE"/>
    <property type="match status" value="1"/>
</dbReference>
<organism evidence="4 5">
    <name type="scientific">Pseudonocardia zijingensis</name>
    <dbReference type="NCBI Taxonomy" id="153376"/>
    <lineage>
        <taxon>Bacteria</taxon>
        <taxon>Bacillati</taxon>
        <taxon>Actinomycetota</taxon>
        <taxon>Actinomycetes</taxon>
        <taxon>Pseudonocardiales</taxon>
        <taxon>Pseudonocardiaceae</taxon>
        <taxon>Pseudonocardia</taxon>
    </lineage>
</organism>